<dbReference type="Gene3D" id="1.10.246.130">
    <property type="match status" value="1"/>
</dbReference>
<dbReference type="Gene3D" id="3.60.20.40">
    <property type="match status" value="1"/>
</dbReference>
<dbReference type="FunFam" id="3.60.20.40:FF:000011">
    <property type="entry name" value="Gamma-glutamyltransferase 5a"/>
    <property type="match status" value="1"/>
</dbReference>
<evidence type="ECO:0000256" key="3">
    <source>
        <dbReference type="PIRSR" id="PIRSR600101-2"/>
    </source>
</evidence>
<dbReference type="AlphaFoldDB" id="A0AAV2IWP9"/>
<evidence type="ECO:0000313" key="5">
    <source>
        <dbReference type="EMBL" id="CAL1569450.1"/>
    </source>
</evidence>
<dbReference type="GO" id="GO:0103068">
    <property type="term" value="F:leukotriene C4 gamma-glutamyl transferase activity"/>
    <property type="evidence" value="ECO:0007669"/>
    <property type="project" value="UniProtKB-EC"/>
</dbReference>
<comment type="function">
    <text evidence="4">Cleaves the gamma-glutamyl peptide bond of glutathione and glutathione conjugates.</text>
</comment>
<dbReference type="GO" id="GO:0006954">
    <property type="term" value="P:inflammatory response"/>
    <property type="evidence" value="ECO:0007669"/>
    <property type="project" value="TreeGrafter"/>
</dbReference>
<comment type="catalytic activity">
    <reaction evidence="4">
        <text>glutathione + H2O = L-cysteinylglycine + L-glutamate</text>
        <dbReference type="Rhea" id="RHEA:28807"/>
        <dbReference type="ChEBI" id="CHEBI:15377"/>
        <dbReference type="ChEBI" id="CHEBI:29985"/>
        <dbReference type="ChEBI" id="CHEBI:57925"/>
        <dbReference type="ChEBI" id="CHEBI:61694"/>
        <dbReference type="EC" id="3.4.19.13"/>
    </reaction>
</comment>
<dbReference type="GO" id="GO:0005886">
    <property type="term" value="C:plasma membrane"/>
    <property type="evidence" value="ECO:0007669"/>
    <property type="project" value="TreeGrafter"/>
</dbReference>
<dbReference type="PANTHER" id="PTHR11686">
    <property type="entry name" value="GAMMA GLUTAMYL TRANSPEPTIDASE"/>
    <property type="match status" value="1"/>
</dbReference>
<reference evidence="5 6" key="1">
    <citation type="submission" date="2024-04" db="EMBL/GenBank/DDBJ databases">
        <authorList>
            <person name="Waldvogel A.-M."/>
            <person name="Schoenle A."/>
        </authorList>
    </citation>
    <scope>NUCLEOTIDE SEQUENCE [LARGE SCALE GENOMIC DNA]</scope>
</reference>
<dbReference type="Proteomes" id="UP001497482">
    <property type="component" value="Chromosome 1"/>
</dbReference>
<dbReference type="InterPro" id="IPR029055">
    <property type="entry name" value="Ntn_hydrolases_N"/>
</dbReference>
<feature type="binding site" evidence="3">
    <location>
        <position position="426"/>
    </location>
    <ligand>
        <name>L-glutamate</name>
        <dbReference type="ChEBI" id="CHEBI:29985"/>
    </ligand>
</feature>
<evidence type="ECO:0000256" key="1">
    <source>
        <dbReference type="ARBA" id="ARBA00009381"/>
    </source>
</evidence>
<organism evidence="5 6">
    <name type="scientific">Knipowitschia caucasica</name>
    <name type="common">Caucasian dwarf goby</name>
    <name type="synonym">Pomatoschistus caucasicus</name>
    <dbReference type="NCBI Taxonomy" id="637954"/>
    <lineage>
        <taxon>Eukaryota</taxon>
        <taxon>Metazoa</taxon>
        <taxon>Chordata</taxon>
        <taxon>Craniata</taxon>
        <taxon>Vertebrata</taxon>
        <taxon>Euteleostomi</taxon>
        <taxon>Actinopterygii</taxon>
        <taxon>Neopterygii</taxon>
        <taxon>Teleostei</taxon>
        <taxon>Neoteleostei</taxon>
        <taxon>Acanthomorphata</taxon>
        <taxon>Gobiaria</taxon>
        <taxon>Gobiiformes</taxon>
        <taxon>Gobioidei</taxon>
        <taxon>Gobiidae</taxon>
        <taxon>Gobiinae</taxon>
        <taxon>Knipowitschia</taxon>
    </lineage>
</organism>
<dbReference type="GO" id="GO:0006751">
    <property type="term" value="P:glutathione catabolic process"/>
    <property type="evidence" value="ECO:0007669"/>
    <property type="project" value="UniProtKB-UniRule"/>
</dbReference>
<dbReference type="PANTHER" id="PTHR11686:SF53">
    <property type="entry name" value="GLUTATHIONE HYDROLASE"/>
    <property type="match status" value="1"/>
</dbReference>
<keyword evidence="4" id="KW-0378">Hydrolase</keyword>
<comment type="subcellular location">
    <subcellularLocation>
        <location evidence="4">Membrane</location>
        <topology evidence="4">Single-pass type II membrane protein</topology>
    </subcellularLocation>
</comment>
<protein>
    <recommendedName>
        <fullName evidence="4">Glutathione hydrolase</fullName>
        <ecNumber evidence="4">2.3.2.2</ecNumber>
        <ecNumber evidence="4">3.4.19.13</ecNumber>
    </recommendedName>
    <alternativeName>
        <fullName evidence="4">Gamma-glutamyltransferase</fullName>
    </alternativeName>
    <alternativeName>
        <fullName evidence="4">Gamma-glutamyltranspeptidase</fullName>
    </alternativeName>
</protein>
<gene>
    <name evidence="5" type="ORF">KC01_LOCUS1886</name>
</gene>
<comment type="similarity">
    <text evidence="1">Belongs to the gamma-glutamyltransferase family.</text>
</comment>
<feature type="binding site" evidence="3">
    <location>
        <position position="464"/>
    </location>
    <ligand>
        <name>L-glutamate</name>
        <dbReference type="ChEBI" id="CHEBI:29985"/>
    </ligand>
</feature>
<dbReference type="PRINTS" id="PR01210">
    <property type="entry name" value="GGTRANSPTASE"/>
</dbReference>
<keyword evidence="4" id="KW-0012">Acyltransferase</keyword>
<proteinExistence type="inferred from homology"/>
<comment type="pathway">
    <text evidence="4">Sulfur metabolism; glutathione metabolism.</text>
</comment>
<evidence type="ECO:0000256" key="2">
    <source>
        <dbReference type="PIRSR" id="PIRSR600101-1"/>
    </source>
</evidence>
<keyword evidence="6" id="KW-1185">Reference proteome</keyword>
<dbReference type="InterPro" id="IPR000101">
    <property type="entry name" value="GGT_peptidase"/>
</dbReference>
<evidence type="ECO:0000313" key="6">
    <source>
        <dbReference type="Proteomes" id="UP001497482"/>
    </source>
</evidence>
<evidence type="ECO:0000256" key="4">
    <source>
        <dbReference type="RuleBase" id="RU368068"/>
    </source>
</evidence>
<comment type="catalytic activity">
    <reaction evidence="4">
        <text>an S-substituted glutathione + H2O = an S-substituted L-cysteinylglycine + L-glutamate</text>
        <dbReference type="Rhea" id="RHEA:59468"/>
        <dbReference type="ChEBI" id="CHEBI:15377"/>
        <dbReference type="ChEBI" id="CHEBI:29985"/>
        <dbReference type="ChEBI" id="CHEBI:90779"/>
        <dbReference type="ChEBI" id="CHEBI:143103"/>
        <dbReference type="EC" id="3.4.19.13"/>
    </reaction>
</comment>
<dbReference type="GO" id="GO:0036374">
    <property type="term" value="F:glutathione hydrolase activity"/>
    <property type="evidence" value="ECO:0007669"/>
    <property type="project" value="UniProtKB-UniRule"/>
</dbReference>
<keyword evidence="4" id="KW-0808">Transferase</keyword>
<sequence>MAQSRPWLLRAAVIAGVLCLAAVVCVCVLGLPGAGCPGGSFRRGAVAADSRICSDIGRDMLQRGGSAVDGAIAALLCTSVVNPQSMGLGGGSIVTIRERSGKVKVFNFRETVPHSFKENLLEDCPRTFGMSSGSQWVGVPGELRGYDLLHKHYGRLPWSQLFEPTVRLARLGIPLPQYLSQFLRSPLVQHRVETSSLCDILCTRNRTVLGPGDVLKFPKLAETMETIGKFGADVFYNGKIGQDLVEDVQAAGGSLTMKDLGDFMVRVGDAVSVPLGDSVLHIPPPPAGGALLAFILLMMKESALSPQSVGADQKTQMYHRYVEALKFANGQKKTICDPAFNPHKSAAPLTDSSFVAHVSSLVSNQTRDSSFYSSVPPPADSFGTTHVSVLDQEGLAVSATSTINQLFGGAVFSPKTGIILNNELADFCGRAESLKPGEQPPSSMTPVILESKSGRLLVIGGSGGSMITSAVALSVMNRLWLKMSLRDAIAAPIVFVDSKHNVNFEPGFDESVVAGLRERGHSVGNWKYFFNVVNGVEQEHGCIAAFSDQRKSGEASGF</sequence>
<feature type="binding site" evidence="3">
    <location>
        <begin position="402"/>
        <end position="404"/>
    </location>
    <ligand>
        <name>L-glutamate</name>
        <dbReference type="ChEBI" id="CHEBI:29985"/>
    </ligand>
</feature>
<dbReference type="InterPro" id="IPR043138">
    <property type="entry name" value="GGT_lsub"/>
</dbReference>
<dbReference type="GO" id="GO:0002951">
    <property type="term" value="F:leukotriene-C(4) hydrolase"/>
    <property type="evidence" value="ECO:0007669"/>
    <property type="project" value="TreeGrafter"/>
</dbReference>
<dbReference type="EC" id="2.3.2.2" evidence="4"/>
<dbReference type="Pfam" id="PF01019">
    <property type="entry name" value="G_glu_transpept"/>
    <property type="match status" value="1"/>
</dbReference>
<dbReference type="GO" id="GO:1901750">
    <property type="term" value="P:leukotriene D4 biosynthetic process"/>
    <property type="evidence" value="ECO:0007669"/>
    <property type="project" value="TreeGrafter"/>
</dbReference>
<feature type="binding site" evidence="3">
    <location>
        <begin position="442"/>
        <end position="443"/>
    </location>
    <ligand>
        <name>L-glutamate</name>
        <dbReference type="ChEBI" id="CHEBI:29985"/>
    </ligand>
</feature>
<dbReference type="EMBL" id="OZ035823">
    <property type="protein sequence ID" value="CAL1569450.1"/>
    <property type="molecule type" value="Genomic_DNA"/>
</dbReference>
<feature type="active site" description="Nucleophile" evidence="2">
    <location>
        <position position="384"/>
    </location>
</feature>
<dbReference type="InterPro" id="IPR043137">
    <property type="entry name" value="GGT_ssub_C"/>
</dbReference>
<comment type="catalytic activity">
    <reaction evidence="4">
        <text>an N-terminal (5-L-glutamyl)-[peptide] + an alpha-amino acid = 5-L-glutamyl amino acid + an N-terminal L-alpha-aminoacyl-[peptide]</text>
        <dbReference type="Rhea" id="RHEA:23904"/>
        <dbReference type="Rhea" id="RHEA-COMP:9780"/>
        <dbReference type="Rhea" id="RHEA-COMP:9795"/>
        <dbReference type="ChEBI" id="CHEBI:77644"/>
        <dbReference type="ChEBI" id="CHEBI:78597"/>
        <dbReference type="ChEBI" id="CHEBI:78599"/>
        <dbReference type="ChEBI" id="CHEBI:78608"/>
        <dbReference type="EC" id="2.3.2.2"/>
    </reaction>
</comment>
<dbReference type="EC" id="3.4.19.13" evidence="4"/>
<dbReference type="SUPFAM" id="SSF56235">
    <property type="entry name" value="N-terminal nucleophile aminohydrolases (Ntn hydrolases)"/>
    <property type="match status" value="1"/>
</dbReference>
<accession>A0AAV2IWP9</accession>
<feature type="binding site" evidence="3">
    <location>
        <position position="109"/>
    </location>
    <ligand>
        <name>L-glutamate</name>
        <dbReference type="ChEBI" id="CHEBI:29985"/>
    </ligand>
</feature>
<name>A0AAV2IWP9_KNICA</name>